<proteinExistence type="predicted"/>
<protein>
    <recommendedName>
        <fullName evidence="4">Glycyl aminopeptidase</fullName>
    </recommendedName>
</protein>
<organism evidence="2 3">
    <name type="scientific">Halorubrum kocurii JCM 14978</name>
    <dbReference type="NCBI Taxonomy" id="1230456"/>
    <lineage>
        <taxon>Archaea</taxon>
        <taxon>Methanobacteriati</taxon>
        <taxon>Methanobacteriota</taxon>
        <taxon>Stenosarchaea group</taxon>
        <taxon>Halobacteria</taxon>
        <taxon>Halobacteriales</taxon>
        <taxon>Haloferacaceae</taxon>
        <taxon>Halorubrum</taxon>
    </lineage>
</organism>
<evidence type="ECO:0008006" key="4">
    <source>
        <dbReference type="Google" id="ProtNLM"/>
    </source>
</evidence>
<comment type="caution">
    <text evidence="2">The sequence shown here is derived from an EMBL/GenBank/DDBJ whole genome shotgun (WGS) entry which is preliminary data.</text>
</comment>
<feature type="compositionally biased region" description="Low complexity" evidence="1">
    <location>
        <begin position="48"/>
        <end position="63"/>
    </location>
</feature>
<evidence type="ECO:0000256" key="1">
    <source>
        <dbReference type="SAM" id="MobiDB-lite"/>
    </source>
</evidence>
<reference evidence="2 3" key="1">
    <citation type="journal article" date="2014" name="PLoS Genet.">
        <title>Phylogenetically driven sequencing of extremely halophilic archaea reveals strategies for static and dynamic osmo-response.</title>
        <authorList>
            <person name="Becker E.A."/>
            <person name="Seitzer P.M."/>
            <person name="Tritt A."/>
            <person name="Larsen D."/>
            <person name="Krusor M."/>
            <person name="Yao A.I."/>
            <person name="Wu D."/>
            <person name="Madern D."/>
            <person name="Eisen J.A."/>
            <person name="Darling A.E."/>
            <person name="Facciotti M.T."/>
        </authorList>
    </citation>
    <scope>NUCLEOTIDE SEQUENCE [LARGE SCALE GENOMIC DNA]</scope>
    <source>
        <strain evidence="2 3">JCM 14978</strain>
    </source>
</reference>
<dbReference type="InterPro" id="IPR013783">
    <property type="entry name" value="Ig-like_fold"/>
</dbReference>
<dbReference type="Gene3D" id="1.10.390.10">
    <property type="entry name" value="Neutral Protease Domain 2"/>
    <property type="match status" value="1"/>
</dbReference>
<dbReference type="PATRIC" id="fig|1230456.3.peg.1764"/>
<feature type="region of interest" description="Disordered" evidence="1">
    <location>
        <begin position="578"/>
        <end position="730"/>
    </location>
</feature>
<name>M0P490_9EURY</name>
<dbReference type="Proteomes" id="UP000011546">
    <property type="component" value="Unassembled WGS sequence"/>
</dbReference>
<feature type="compositionally biased region" description="Basic residues" evidence="1">
    <location>
        <begin position="611"/>
        <end position="626"/>
    </location>
</feature>
<evidence type="ECO:0000313" key="3">
    <source>
        <dbReference type="Proteomes" id="UP000011546"/>
    </source>
</evidence>
<keyword evidence="3" id="KW-1185">Reference proteome</keyword>
<feature type="compositionally biased region" description="Basic residues" evidence="1">
    <location>
        <begin position="652"/>
        <end position="676"/>
    </location>
</feature>
<feature type="compositionally biased region" description="Basic and acidic residues" evidence="1">
    <location>
        <begin position="627"/>
        <end position="636"/>
    </location>
</feature>
<accession>M0P490</accession>
<feature type="region of interest" description="Disordered" evidence="1">
    <location>
        <begin position="48"/>
        <end position="68"/>
    </location>
</feature>
<feature type="compositionally biased region" description="Basic and acidic residues" evidence="1">
    <location>
        <begin position="677"/>
        <end position="693"/>
    </location>
</feature>
<evidence type="ECO:0000313" key="2">
    <source>
        <dbReference type="EMBL" id="EMA64369.1"/>
    </source>
</evidence>
<dbReference type="AlphaFoldDB" id="M0P490"/>
<dbReference type="RefSeq" id="WP_008848509.1">
    <property type="nucleotide sequence ID" value="NZ_AOJH01000057.1"/>
</dbReference>
<dbReference type="EMBL" id="AOJH01000057">
    <property type="protein sequence ID" value="EMA64369.1"/>
    <property type="molecule type" value="Genomic_DNA"/>
</dbReference>
<dbReference type="Gene3D" id="2.60.40.10">
    <property type="entry name" value="Immunoglobulins"/>
    <property type="match status" value="1"/>
</dbReference>
<gene>
    <name evidence="2" type="ORF">C468_08946</name>
</gene>
<dbReference type="InterPro" id="IPR027268">
    <property type="entry name" value="Peptidase_M4/M1_CTD_sf"/>
</dbReference>
<sequence>MDRAESSPGVRVAVAALATLALLAVALTVAGGAPAAVAADHAGPVESSHAAESFSGSAGAGPAPQTDDDADVIRLRSELTQTDERGSVGVTTRATVPDRVTELELTLLSAREDPDVEADGFTRVDDAGSEESVWEWDGETADPSLTYAIDANDTVEEAGPLAAGGAYRFVDAGEWALVRTPRVSAAWSYTGQYEAQVRLQRETVVAGEGVASQSMAFLGPHEERVREAAGQRYRLIVPDAADPVASPDEVFGVFADASTALQVGARDDEVVAFTAPTDEVSWAVRGLQTGDADLWVRDGEPAGTAADVWTHEYVHTRQAYRAEASGRWITEASATYYAALFALDRGAADFADFERTLARGERDPAASAVLSDPTTWEGNPDYTKGALVAGELDRRLRTETDGAASLATVLRDLNEADGRITNEDILDAVATAAAEGADDATAAELRDEAEALTTTRTTAETWDRDAHAAAFGETPAQVGYGLADEGVRVDGEYRNRTVARDPVELVVGESLDVAVVASNTGGAVGSYDLSLTVDGEPVANRSGTLDAGEETVERFGHRFDAAGEYEVRIGSERLTVSRLGHRARQAPRSGRLDRPGPGRGGRVGRRDRDRRQRRRRPRRGRHRVPRGRRDGRDRTRSVGRGGGSDGRPRDPARRRRGRARRRRLRERDRARRRAGRRGVDDGGRRGRRSDPDRRRPRVRAGGSPRLAGRRRRDPRSAGSAGRVAGERAID</sequence>